<dbReference type="Proteomes" id="UP000784294">
    <property type="component" value="Unassembled WGS sequence"/>
</dbReference>
<feature type="region of interest" description="Disordered" evidence="1">
    <location>
        <begin position="1"/>
        <end position="26"/>
    </location>
</feature>
<comment type="caution">
    <text evidence="2">The sequence shown here is derived from an EMBL/GenBank/DDBJ whole genome shotgun (WGS) entry which is preliminary data.</text>
</comment>
<keyword evidence="3" id="KW-1185">Reference proteome</keyword>
<name>A0A448WEZ7_9PLAT</name>
<reference evidence="2" key="1">
    <citation type="submission" date="2018-11" db="EMBL/GenBank/DDBJ databases">
        <authorList>
            <consortium name="Pathogen Informatics"/>
        </authorList>
    </citation>
    <scope>NUCLEOTIDE SEQUENCE</scope>
</reference>
<evidence type="ECO:0000256" key="1">
    <source>
        <dbReference type="SAM" id="MobiDB-lite"/>
    </source>
</evidence>
<proteinExistence type="predicted"/>
<dbReference type="EMBL" id="CAAALY010008250">
    <property type="protein sequence ID" value="VEL10172.1"/>
    <property type="molecule type" value="Genomic_DNA"/>
</dbReference>
<sequence length="216" mass="23730">MHTLGQPRMQLGRTTNPPRPPGSHLPDPARLWCRLCARPGRQINHRLRSDRSGAGKTSVHSQTVNDFIYERCGHVSLLPGNIGLKSVVVPRETWRPGPTALGQSIRVTSSVGCDFAHPGSRRTGIPGQTPAYWIPPVVCVCTHTWHTPTRLDSDEQKPRPLDLAGWQTDSSASFSLRDTRQTAGRLRVCAAGGNRHPGRESHSLVYNPTTELASPF</sequence>
<dbReference type="AlphaFoldDB" id="A0A448WEZ7"/>
<evidence type="ECO:0000313" key="2">
    <source>
        <dbReference type="EMBL" id="VEL10172.1"/>
    </source>
</evidence>
<organism evidence="2 3">
    <name type="scientific">Protopolystoma xenopodis</name>
    <dbReference type="NCBI Taxonomy" id="117903"/>
    <lineage>
        <taxon>Eukaryota</taxon>
        <taxon>Metazoa</taxon>
        <taxon>Spiralia</taxon>
        <taxon>Lophotrochozoa</taxon>
        <taxon>Platyhelminthes</taxon>
        <taxon>Monogenea</taxon>
        <taxon>Polyopisthocotylea</taxon>
        <taxon>Polystomatidea</taxon>
        <taxon>Polystomatidae</taxon>
        <taxon>Protopolystoma</taxon>
    </lineage>
</organism>
<accession>A0A448WEZ7</accession>
<gene>
    <name evidence="2" type="ORF">PXEA_LOCUS3612</name>
</gene>
<protein>
    <submittedName>
        <fullName evidence="2">Uncharacterized protein</fullName>
    </submittedName>
</protein>
<evidence type="ECO:0000313" key="3">
    <source>
        <dbReference type="Proteomes" id="UP000784294"/>
    </source>
</evidence>